<feature type="region of interest" description="Disordered" evidence="1">
    <location>
        <begin position="983"/>
        <end position="1016"/>
    </location>
</feature>
<dbReference type="Pfam" id="PF08590">
    <property type="entry name" value="DUF1771"/>
    <property type="match status" value="1"/>
</dbReference>
<dbReference type="SMART" id="SM00463">
    <property type="entry name" value="SMR"/>
    <property type="match status" value="1"/>
</dbReference>
<dbReference type="InterPro" id="IPR027417">
    <property type="entry name" value="P-loop_NTPase"/>
</dbReference>
<dbReference type="GO" id="GO:0005634">
    <property type="term" value="C:nucleus"/>
    <property type="evidence" value="ECO:0007669"/>
    <property type="project" value="TreeGrafter"/>
</dbReference>
<feature type="compositionally biased region" description="Basic and acidic residues" evidence="1">
    <location>
        <begin position="47"/>
        <end position="57"/>
    </location>
</feature>
<feature type="region of interest" description="Disordered" evidence="1">
    <location>
        <begin position="619"/>
        <end position="641"/>
    </location>
</feature>
<feature type="compositionally biased region" description="Polar residues" evidence="1">
    <location>
        <begin position="476"/>
        <end position="485"/>
    </location>
</feature>
<evidence type="ECO:0000259" key="2">
    <source>
        <dbReference type="PROSITE" id="PS50828"/>
    </source>
</evidence>
<feature type="compositionally biased region" description="Low complexity" evidence="1">
    <location>
        <begin position="524"/>
        <end position="545"/>
    </location>
</feature>
<evidence type="ECO:0000313" key="4">
    <source>
        <dbReference type="Proteomes" id="UP000663844"/>
    </source>
</evidence>
<evidence type="ECO:0000313" key="3">
    <source>
        <dbReference type="EMBL" id="CAF3803658.1"/>
    </source>
</evidence>
<feature type="compositionally biased region" description="Polar residues" evidence="1">
    <location>
        <begin position="983"/>
        <end position="994"/>
    </location>
</feature>
<feature type="region of interest" description="Disordered" evidence="1">
    <location>
        <begin position="409"/>
        <end position="554"/>
    </location>
</feature>
<feature type="compositionally biased region" description="Polar residues" evidence="1">
    <location>
        <begin position="621"/>
        <end position="637"/>
    </location>
</feature>
<feature type="compositionally biased region" description="Polar residues" evidence="1">
    <location>
        <begin position="184"/>
        <end position="193"/>
    </location>
</feature>
<feature type="compositionally biased region" description="Polar residues" evidence="1">
    <location>
        <begin position="1359"/>
        <end position="1382"/>
    </location>
</feature>
<dbReference type="PANTHER" id="PTHR46535:SF1">
    <property type="entry name" value="NEDD4-BINDING PROTEIN 2"/>
    <property type="match status" value="1"/>
</dbReference>
<dbReference type="PROSITE" id="PS50828">
    <property type="entry name" value="SMR"/>
    <property type="match status" value="1"/>
</dbReference>
<feature type="region of interest" description="Disordered" evidence="1">
    <location>
        <begin position="1358"/>
        <end position="1382"/>
    </location>
</feature>
<proteinExistence type="predicted"/>
<feature type="region of interest" description="Disordered" evidence="1">
    <location>
        <begin position="24"/>
        <end position="123"/>
    </location>
</feature>
<accession>A0A819BU27</accession>
<reference evidence="3" key="1">
    <citation type="submission" date="2021-02" db="EMBL/GenBank/DDBJ databases">
        <authorList>
            <person name="Nowell W R."/>
        </authorList>
    </citation>
    <scope>NUCLEOTIDE SEQUENCE</scope>
</reference>
<feature type="region of interest" description="Disordered" evidence="1">
    <location>
        <begin position="349"/>
        <end position="390"/>
    </location>
</feature>
<comment type="caution">
    <text evidence="3">The sequence shown here is derived from an EMBL/GenBank/DDBJ whole genome shotgun (WGS) entry which is preliminary data.</text>
</comment>
<feature type="compositionally biased region" description="Low complexity" evidence="1">
    <location>
        <begin position="493"/>
        <end position="506"/>
    </location>
</feature>
<name>A0A819BU27_9BILA</name>
<feature type="compositionally biased region" description="Polar residues" evidence="1">
    <location>
        <begin position="58"/>
        <end position="90"/>
    </location>
</feature>
<evidence type="ECO:0000256" key="1">
    <source>
        <dbReference type="SAM" id="MobiDB-lite"/>
    </source>
</evidence>
<gene>
    <name evidence="3" type="ORF">OXD698_LOCUS18409</name>
</gene>
<protein>
    <recommendedName>
        <fullName evidence="2">Smr domain-containing protein</fullName>
    </recommendedName>
</protein>
<dbReference type="SUPFAM" id="SSF160443">
    <property type="entry name" value="SMR domain-like"/>
    <property type="match status" value="1"/>
</dbReference>
<feature type="compositionally biased region" description="Low complexity" evidence="1">
    <location>
        <begin position="362"/>
        <end position="376"/>
    </location>
</feature>
<feature type="compositionally biased region" description="Low complexity" evidence="1">
    <location>
        <begin position="202"/>
        <end position="232"/>
    </location>
</feature>
<dbReference type="InterPro" id="IPR002625">
    <property type="entry name" value="Smr_dom"/>
</dbReference>
<dbReference type="Gene3D" id="3.40.50.300">
    <property type="entry name" value="P-loop containing nucleotide triphosphate hydrolases"/>
    <property type="match status" value="1"/>
</dbReference>
<dbReference type="InterPro" id="IPR036063">
    <property type="entry name" value="Smr_dom_sf"/>
</dbReference>
<feature type="compositionally biased region" description="Basic and acidic residues" evidence="1">
    <location>
        <begin position="93"/>
        <end position="102"/>
    </location>
</feature>
<dbReference type="Pfam" id="PF13671">
    <property type="entry name" value="AAA_33"/>
    <property type="match status" value="1"/>
</dbReference>
<feature type="compositionally biased region" description="Low complexity" evidence="1">
    <location>
        <begin position="414"/>
        <end position="468"/>
    </location>
</feature>
<dbReference type="EMBL" id="CAJOAZ010001359">
    <property type="protein sequence ID" value="CAF3803658.1"/>
    <property type="molecule type" value="Genomic_DNA"/>
</dbReference>
<dbReference type="GO" id="GO:0004519">
    <property type="term" value="F:endonuclease activity"/>
    <property type="evidence" value="ECO:0007669"/>
    <property type="project" value="TreeGrafter"/>
</dbReference>
<feature type="domain" description="Smr" evidence="2">
    <location>
        <begin position="1562"/>
        <end position="1642"/>
    </location>
</feature>
<feature type="compositionally biased region" description="Low complexity" evidence="1">
    <location>
        <begin position="166"/>
        <end position="179"/>
    </location>
</feature>
<dbReference type="InterPro" id="IPR052772">
    <property type="entry name" value="Endo/PolyKinase_Domain-Protein"/>
</dbReference>
<sequence>MTSLSENEQENEVNIESKQCVMENKQSLLHTDDDLKSVRTVAEETTDDHQKQEEIDKNMQNNNSTSETEQKNIVNGINNDDALMNTSLPIVTSDKEQQKEATEPTVNNDENETRSKKSWNPKVKYSPMPYHRFPYYTNGHPYGAPAPYYYYSLPSLEKPTPLMFVSTQQPPSSSSSPTSRDTHTNNSVAVSPQNLPPRLRQTSTTETESTSQVSSTTPPNSQPSTTTTPATNGRRHRSILPRGLGSYYSHPPPPLMATPPGVLYPYPPAVHPPGHIAYNIRPPDELEFYAFQQQIMNLPQTSVIWPPTHAGLPPHGHPQFAQYAMNGLPPPYMFNNSVMTQPANSFLNPDAAEWVPSHNDNDTPSSSSSSSDNNILIDDEINFPPLNSTTNNTHIIPTAIKDHIEDNSEHIETSSETISTNDNTTNDNTPILTDNTNISTQSNSKIESSNISSSSQDDNNKSSSSSSSPVKIAPISYSTIISKTSENNKTKKNNTNNQSQVRQQQQPLTNHTHNQLPPRDRIIKQQQQRIPTTSSSPSNFNSRQRQPLKNNRPMTRNLLPTEAISLSKQQQQQPQTPPSPPIVDDWIEVKSKKTKKFDRSFNDNSTEKFILDEQKHKSVSPPLSLTSTGDNTTATFTSEDDYDDKDNQDLVIIMNNDVSNDYNQIIIDDIHNRLDNNERLLIIMRGCSGSGKSTLAKSLNHGYNGVILSTDDYFIDRNLNRYVFDLNRLDDAHRYNHRRASDAFKRNISPIIIDNTNTQTWEMKPYVSMGKDAGYDILLIEPQTPWRYKARELFKRNCHNLPMKRIRDMLNRFEYNITAQNIIDQLSSTAKSNNNILSSEQENVPEDNEITDPLMTSKKFYDTIGDSLILDDVRLCINDMILFLTSNFYQTTLLSSVLTLPTTTTTTTSTSPISTPLSVSFHDLSLISPTSPSLPPTPSTPHSRFHRPLGRFPSTINQDHSFNSEHILRLPSTAFSRYNDTTNLTPPLSTQSSLIAKKRQKKKNKQEPNELVLNTNNNNNNNNFIIDEENILLQQQTFNVFLPEDCSDFIVIDEQDNNDWIDNDNRNFNIQMNSLGDHSSTNPYKQNQLVNSKTNELLNIIHKELNKPSHHPSVSTKHIAIQCSSDDFNTDPSDLILIGHYVSSSIETIIIPSIPPLPGYNECGIQVDLNDKYLDLLYEIYSNYLSNEIIDQFYEICHQDIEYTRTQIDEYLQFSNQNKVHIPTLQQLSLHTLNQWNEQIKSINPLFDTKSINDLLQDINDDDERLEDLTINNTSNDTNIEFNDLNHINIPWSILNSLEELYGEIPNRSMILSNNNNNSISLPIDNELSISIYQALQRHLIKSNQIIEPVIENKKKIDNTNNQKWKSPSSNKQLNSNVKTNNNNIPSLKQIMKEEQQASKCQKSKQKHQLDYVTEHKLKELQRHFPSFDSDLLHDIFRENEYNYDITLVCISTMLDDNADITTMHQPQSVSSSRSISTIKPMVEPVLESYEILRQDALHHAQQRKELYAKAHQANRYGMCGVASFYIHRASEENQLMKDANRAACERLSQWRLTQFYQTQQLDLHGLHSDEALNLFKQIEQEYNEKNRKTTPKSIHIITGYGKNSVYGGGHGKIRSVILTYLKQRNYKYSEPNKGVILLQLTNAKN</sequence>
<dbReference type="SUPFAM" id="SSF52540">
    <property type="entry name" value="P-loop containing nucleoside triphosphate hydrolases"/>
    <property type="match status" value="1"/>
</dbReference>
<dbReference type="Proteomes" id="UP000663844">
    <property type="component" value="Unassembled WGS sequence"/>
</dbReference>
<dbReference type="Gene3D" id="3.30.1370.110">
    <property type="match status" value="1"/>
</dbReference>
<dbReference type="SMART" id="SM01162">
    <property type="entry name" value="DUF1771"/>
    <property type="match status" value="1"/>
</dbReference>
<dbReference type="InterPro" id="IPR013899">
    <property type="entry name" value="DUF1771"/>
</dbReference>
<feature type="region of interest" description="Disordered" evidence="1">
    <location>
        <begin position="162"/>
        <end position="246"/>
    </location>
</feature>
<organism evidence="3 4">
    <name type="scientific">Adineta steineri</name>
    <dbReference type="NCBI Taxonomy" id="433720"/>
    <lineage>
        <taxon>Eukaryota</taxon>
        <taxon>Metazoa</taxon>
        <taxon>Spiralia</taxon>
        <taxon>Gnathifera</taxon>
        <taxon>Rotifera</taxon>
        <taxon>Eurotatoria</taxon>
        <taxon>Bdelloidea</taxon>
        <taxon>Adinetida</taxon>
        <taxon>Adinetidae</taxon>
        <taxon>Adineta</taxon>
    </lineage>
</organism>
<dbReference type="PANTHER" id="PTHR46535">
    <property type="entry name" value="NEDD4-BINDING PROTEIN 2"/>
    <property type="match status" value="1"/>
</dbReference>